<dbReference type="HOGENOM" id="CLU_2635722_0_0_5"/>
<gene>
    <name evidence="1" type="ordered locus">RPA3998</name>
    <name evidence="2" type="ORF">TX73_020715</name>
</gene>
<dbReference type="InterPro" id="IPR008792">
    <property type="entry name" value="PQQD"/>
</dbReference>
<name>Q6N2Q1_RHOPA</name>
<dbReference type="GeneID" id="66895115"/>
<reference evidence="2" key="1">
    <citation type="submission" date="2003-07" db="EMBL/GenBank/DDBJ databases">
        <authorList>
            <consortium name="Rhodopseudomonas genome consortium"/>
            <person name="Larimer F."/>
            <person name="Harwood C."/>
        </authorList>
    </citation>
    <scope>NUCLEOTIDE SEQUENCE</scope>
    <source>
        <strain evidence="2">CGA009</strain>
    </source>
</reference>
<dbReference type="KEGG" id="rpa:TX73_020715"/>
<proteinExistence type="predicted"/>
<dbReference type="EMBL" id="BX572605">
    <property type="protein sequence ID" value="CAE29439.1"/>
    <property type="molecule type" value="Genomic_DNA"/>
</dbReference>
<dbReference type="InterPro" id="IPR041881">
    <property type="entry name" value="PqqD_sf"/>
</dbReference>
<organism evidence="1">
    <name type="scientific">Rhodopseudomonas palustris (strain ATCC BAA-98 / CGA009)</name>
    <dbReference type="NCBI Taxonomy" id="258594"/>
    <lineage>
        <taxon>Bacteria</taxon>
        <taxon>Pseudomonadati</taxon>
        <taxon>Pseudomonadota</taxon>
        <taxon>Alphaproteobacteria</taxon>
        <taxon>Hyphomicrobiales</taxon>
        <taxon>Nitrobacteraceae</taxon>
        <taxon>Rhodopseudomonas</taxon>
    </lineage>
</organism>
<dbReference type="EMBL" id="CP116810">
    <property type="protein sequence ID" value="WCL94183.1"/>
    <property type="molecule type" value="Genomic_DNA"/>
</dbReference>
<reference evidence="2" key="3">
    <citation type="submission" date="2022-12" db="EMBL/GenBank/DDBJ databases">
        <title>Complete genome sequence of Rhodopseudomonas palustris CGA0092 and corrections to the R. palustris CGA009 genome sequence.</title>
        <authorList>
            <person name="Mazny B.R."/>
            <person name="Sheff O.F."/>
            <person name="LaSarre B."/>
            <person name="McKinlay A."/>
            <person name="McKinlay J.B."/>
        </authorList>
    </citation>
    <scope>NUCLEOTIDE SEQUENCE</scope>
    <source>
        <strain evidence="2">CGA009</strain>
    </source>
</reference>
<protein>
    <submittedName>
        <fullName evidence="2">PqqD family protein</fullName>
    </submittedName>
</protein>
<accession>Q6N2Q1</accession>
<keyword evidence="3" id="KW-1185">Reference proteome</keyword>
<dbReference type="RefSeq" id="WP_011159534.1">
    <property type="nucleotide sequence ID" value="NZ_CP116810.1"/>
</dbReference>
<dbReference type="STRING" id="258594.RPA3998"/>
<dbReference type="Gene3D" id="1.10.10.1150">
    <property type="entry name" value="Coenzyme PQQ synthesis protein D (PqqD)"/>
    <property type="match status" value="1"/>
</dbReference>
<evidence type="ECO:0000313" key="1">
    <source>
        <dbReference type="EMBL" id="CAE29439.1"/>
    </source>
</evidence>
<evidence type="ECO:0000313" key="3">
    <source>
        <dbReference type="Proteomes" id="UP000001426"/>
    </source>
</evidence>
<dbReference type="Proteomes" id="UP000001426">
    <property type="component" value="Chromosome"/>
</dbReference>
<evidence type="ECO:0000313" key="2">
    <source>
        <dbReference type="EMBL" id="WCL94183.1"/>
    </source>
</evidence>
<dbReference type="Pfam" id="PF05402">
    <property type="entry name" value="PqqD"/>
    <property type="match status" value="1"/>
</dbReference>
<dbReference type="AlphaFoldDB" id="Q6N2Q1"/>
<sequence>MKSCVVFRPDPPKLFMLNLNAWFILELCDGSSAEQIEQKYVEQVATKNPEEEARNHLRAGLQRLQEQGLIELTQQGD</sequence>
<reference evidence="1 3" key="2">
    <citation type="journal article" date="2004" name="Nat. Biotechnol.">
        <title>Complete genome sequence of the metabolically versatile photosynthetic bacterium Rhodopseudomonas palustris.</title>
        <authorList>
            <person name="Larimer F.W."/>
            <person name="Chain P."/>
            <person name="Hauser L."/>
            <person name="Lamerdin J."/>
            <person name="Malfatti S."/>
            <person name="Do L."/>
            <person name="Land M.L."/>
            <person name="Pelletier D.A."/>
            <person name="Beatty J.T."/>
            <person name="Lang A.S."/>
            <person name="Tabita F.R."/>
            <person name="Gibson J.L."/>
            <person name="Hanson T.E."/>
            <person name="Bobst C."/>
            <person name="Torres J.L."/>
            <person name="Peres C."/>
            <person name="Harrison F.H."/>
            <person name="Gibson J."/>
            <person name="Harwood C.S."/>
        </authorList>
    </citation>
    <scope>NUCLEOTIDE SEQUENCE [LARGE SCALE GENOMIC DNA]</scope>
    <source>
        <strain evidence="3">ATCC BAA-98 / CGA009</strain>
        <strain evidence="1">CGA009</strain>
    </source>
</reference>